<evidence type="ECO:0008006" key="3">
    <source>
        <dbReference type="Google" id="ProtNLM"/>
    </source>
</evidence>
<dbReference type="AlphaFoldDB" id="A0AB39XKM9"/>
<dbReference type="RefSeq" id="WP_369723076.1">
    <property type="nucleotide sequence ID" value="NZ_CP165734.1"/>
</dbReference>
<keyword evidence="1" id="KW-1133">Transmembrane helix</keyword>
<name>A0AB39XKM9_9BRAD</name>
<sequence>MKDVSFWIATLAAFSSAVLGVSAGVLRMRDNEDKLIDDLRRQSHLAAWAAAFAGISVLAQAIERMLK</sequence>
<dbReference type="EMBL" id="CP165734">
    <property type="protein sequence ID" value="XDV58513.1"/>
    <property type="molecule type" value="Genomic_DNA"/>
</dbReference>
<evidence type="ECO:0000313" key="2">
    <source>
        <dbReference type="EMBL" id="XDV58513.1"/>
    </source>
</evidence>
<keyword evidence="1" id="KW-0812">Transmembrane</keyword>
<evidence type="ECO:0000256" key="1">
    <source>
        <dbReference type="SAM" id="Phobius"/>
    </source>
</evidence>
<reference evidence="2" key="1">
    <citation type="submission" date="2024-08" db="EMBL/GenBank/DDBJ databases">
        <authorList>
            <person name="Chaddad Z."/>
            <person name="Lamrabet M."/>
            <person name="Bouhnik O."/>
            <person name="Alami S."/>
            <person name="Wipf D."/>
            <person name="Courty P.E."/>
            <person name="Missbah El Idrissi M."/>
        </authorList>
    </citation>
    <scope>NUCLEOTIDE SEQUENCE</scope>
    <source>
        <strain evidence="2">LLZ17</strain>
    </source>
</reference>
<gene>
    <name evidence="2" type="ORF">AB8Z38_03045</name>
</gene>
<feature type="transmembrane region" description="Helical" evidence="1">
    <location>
        <begin position="44"/>
        <end position="62"/>
    </location>
</feature>
<proteinExistence type="predicted"/>
<keyword evidence="1" id="KW-0472">Membrane</keyword>
<accession>A0AB39XKM9</accession>
<organism evidence="2">
    <name type="scientific">Bradyrhizobium sp. LLZ17</name>
    <dbReference type="NCBI Taxonomy" id="3239388"/>
    <lineage>
        <taxon>Bacteria</taxon>
        <taxon>Pseudomonadati</taxon>
        <taxon>Pseudomonadota</taxon>
        <taxon>Alphaproteobacteria</taxon>
        <taxon>Hyphomicrobiales</taxon>
        <taxon>Nitrobacteraceae</taxon>
        <taxon>Bradyrhizobium</taxon>
    </lineage>
</organism>
<protein>
    <recommendedName>
        <fullName evidence="3">HIG1 domain-containing protein</fullName>
    </recommendedName>
</protein>